<proteinExistence type="predicted"/>
<protein>
    <submittedName>
        <fullName evidence="1">Uncharacterized protein</fullName>
    </submittedName>
</protein>
<evidence type="ECO:0000313" key="1">
    <source>
        <dbReference type="EMBL" id="KAJ5456060.1"/>
    </source>
</evidence>
<comment type="caution">
    <text evidence="1">The sequence shown here is derived from an EMBL/GenBank/DDBJ whole genome shotgun (WGS) entry which is preliminary data.</text>
</comment>
<keyword evidence="2" id="KW-1185">Reference proteome</keyword>
<dbReference type="AlphaFoldDB" id="A0AAD6C9Z2"/>
<accession>A0AAD6C9Z2</accession>
<dbReference type="EMBL" id="JAPVEA010000004">
    <property type="protein sequence ID" value="KAJ5456060.1"/>
    <property type="molecule type" value="Genomic_DNA"/>
</dbReference>
<dbReference type="GeneID" id="81597949"/>
<dbReference type="RefSeq" id="XP_056768433.1">
    <property type="nucleotide sequence ID" value="XM_056907706.1"/>
</dbReference>
<reference evidence="1" key="1">
    <citation type="submission" date="2022-12" db="EMBL/GenBank/DDBJ databases">
        <authorList>
            <person name="Petersen C."/>
        </authorList>
    </citation>
    <scope>NUCLEOTIDE SEQUENCE</scope>
    <source>
        <strain evidence="1">IBT 16125</strain>
    </source>
</reference>
<name>A0AAD6C9Z2_9EURO</name>
<sequence>MSLQCPSLFENIEDLRWPLIESAIKSDLLSKPLGSHEALHFFLNELSNETTRPLIKLAIINAFKSPSLRQEIEVKWNLSPNYGCAKQRQHMMDKGAPYDLASWCIENCPQCFNLLLDHQTVQPASFCQNGYSFFWLAVRSGKNDLMQRIVSLMDPKDLLHPFSMREPEEDQYTIFQASTWNRKWFQVCWARLISCQDNGLTSLGPREMGHVCLFADVGLANELLDSGLDLGKPHPENASPGWLEIVGRKDPEPLLNWFLSRGHQPPEKLLTYAATHNCIHAASWIMHHSASRQDWRVAALVAAESADSRSSDMLAVILQSPAARWKEDQTLSEDILIKIVNGACEKTEEFGAFFSDASRKRFAEMEDVAVQKIEALGKVVGNVEVVGTKVKAENAGLSRLVTALESMNLHC</sequence>
<organism evidence="1 2">
    <name type="scientific">Penicillium daleae</name>
    <dbReference type="NCBI Taxonomy" id="63821"/>
    <lineage>
        <taxon>Eukaryota</taxon>
        <taxon>Fungi</taxon>
        <taxon>Dikarya</taxon>
        <taxon>Ascomycota</taxon>
        <taxon>Pezizomycotina</taxon>
        <taxon>Eurotiomycetes</taxon>
        <taxon>Eurotiomycetidae</taxon>
        <taxon>Eurotiales</taxon>
        <taxon>Aspergillaceae</taxon>
        <taxon>Penicillium</taxon>
    </lineage>
</organism>
<evidence type="ECO:0000313" key="2">
    <source>
        <dbReference type="Proteomes" id="UP001213681"/>
    </source>
</evidence>
<dbReference type="Proteomes" id="UP001213681">
    <property type="component" value="Unassembled WGS sequence"/>
</dbReference>
<gene>
    <name evidence="1" type="ORF">N7458_004324</name>
</gene>
<reference evidence="1" key="2">
    <citation type="journal article" date="2023" name="IMA Fungus">
        <title>Comparative genomic study of the Penicillium genus elucidates a diverse pangenome and 15 lateral gene transfer events.</title>
        <authorList>
            <person name="Petersen C."/>
            <person name="Sorensen T."/>
            <person name="Nielsen M.R."/>
            <person name="Sondergaard T.E."/>
            <person name="Sorensen J.L."/>
            <person name="Fitzpatrick D.A."/>
            <person name="Frisvad J.C."/>
            <person name="Nielsen K.L."/>
        </authorList>
    </citation>
    <scope>NUCLEOTIDE SEQUENCE</scope>
    <source>
        <strain evidence="1">IBT 16125</strain>
    </source>
</reference>